<sequence length="249" mass="28732">MDDRKVLRSDLGAKDDRKEIAFLEEELIHLSVKSSIVDPSEKPTLICSVWKRKYYNPDSLRAQVRSIWKTKKKFEIMIAGQNLFKIIFEDEEDLEQIMNGRPWFFRKQLIIFDRLKKSVERNKIRLVSSPFWLKSYLDVQKPLRKEIFVSLNGQEKVWLPFKYGCLPTFCFGCGHMGHGIKDCLMLSEGDSGKAEDELPYSVALKAESSALGRKSLLLGSLQKKIIKQCYYIGEEVAGKVDDVLIDSVQ</sequence>
<dbReference type="Pfam" id="PF14392">
    <property type="entry name" value="zf-CCHC_4"/>
    <property type="match status" value="1"/>
</dbReference>
<comment type="caution">
    <text evidence="3">The sequence shown here is derived from an EMBL/GenBank/DDBJ whole genome shotgun (WGS) entry which is preliminary data.</text>
</comment>
<keyword evidence="1" id="KW-0862">Zinc</keyword>
<dbReference type="InterPro" id="IPR040256">
    <property type="entry name" value="At4g02000-like"/>
</dbReference>
<dbReference type="Proteomes" id="UP001358586">
    <property type="component" value="Chromosome 12"/>
</dbReference>
<feature type="domain" description="CCHC-type" evidence="2">
    <location>
        <begin position="170"/>
        <end position="183"/>
    </location>
</feature>
<keyword evidence="1" id="KW-0479">Metal-binding</keyword>
<organism evidence="3 4">
    <name type="scientific">Gossypium arboreum</name>
    <name type="common">Tree cotton</name>
    <name type="synonym">Gossypium nanking</name>
    <dbReference type="NCBI Taxonomy" id="29729"/>
    <lineage>
        <taxon>Eukaryota</taxon>
        <taxon>Viridiplantae</taxon>
        <taxon>Streptophyta</taxon>
        <taxon>Embryophyta</taxon>
        <taxon>Tracheophyta</taxon>
        <taxon>Spermatophyta</taxon>
        <taxon>Magnoliopsida</taxon>
        <taxon>eudicotyledons</taxon>
        <taxon>Gunneridae</taxon>
        <taxon>Pentapetalae</taxon>
        <taxon>rosids</taxon>
        <taxon>malvids</taxon>
        <taxon>Malvales</taxon>
        <taxon>Malvaceae</taxon>
        <taxon>Malvoideae</taxon>
        <taxon>Gossypium</taxon>
    </lineage>
</organism>
<proteinExistence type="predicted"/>
<dbReference type="EMBL" id="JARKNE010000012">
    <property type="protein sequence ID" value="KAK5776747.1"/>
    <property type="molecule type" value="Genomic_DNA"/>
</dbReference>
<evidence type="ECO:0000313" key="4">
    <source>
        <dbReference type="Proteomes" id="UP001358586"/>
    </source>
</evidence>
<protein>
    <recommendedName>
        <fullName evidence="2">CCHC-type domain-containing protein</fullName>
    </recommendedName>
</protein>
<dbReference type="PANTHER" id="PTHR31286">
    <property type="entry name" value="GLYCINE-RICH CELL WALL STRUCTURAL PROTEIN 1.8-LIKE"/>
    <property type="match status" value="1"/>
</dbReference>
<dbReference type="InterPro" id="IPR025558">
    <property type="entry name" value="DUF4283"/>
</dbReference>
<name>A0ABR0MTW7_GOSAR</name>
<accession>A0ABR0MTW7</accession>
<evidence type="ECO:0000256" key="1">
    <source>
        <dbReference type="PROSITE-ProRule" id="PRU00047"/>
    </source>
</evidence>
<dbReference type="InterPro" id="IPR025836">
    <property type="entry name" value="Zn_knuckle_CX2CX4HX4C"/>
</dbReference>
<dbReference type="InterPro" id="IPR001878">
    <property type="entry name" value="Znf_CCHC"/>
</dbReference>
<reference evidence="3 4" key="1">
    <citation type="submission" date="2023-03" db="EMBL/GenBank/DDBJ databases">
        <title>WGS of Gossypium arboreum.</title>
        <authorList>
            <person name="Yu D."/>
        </authorList>
    </citation>
    <scope>NUCLEOTIDE SEQUENCE [LARGE SCALE GENOMIC DNA]</scope>
    <source>
        <tissue evidence="3">Leaf</tissue>
    </source>
</reference>
<gene>
    <name evidence="3" type="ORF">PVK06_044710</name>
</gene>
<evidence type="ECO:0000259" key="2">
    <source>
        <dbReference type="PROSITE" id="PS50158"/>
    </source>
</evidence>
<dbReference type="PROSITE" id="PS50158">
    <property type="entry name" value="ZF_CCHC"/>
    <property type="match status" value="1"/>
</dbReference>
<dbReference type="PANTHER" id="PTHR31286:SF167">
    <property type="entry name" value="OS09G0268800 PROTEIN"/>
    <property type="match status" value="1"/>
</dbReference>
<keyword evidence="1" id="KW-0863">Zinc-finger</keyword>
<dbReference type="Pfam" id="PF14111">
    <property type="entry name" value="DUF4283"/>
    <property type="match status" value="1"/>
</dbReference>
<keyword evidence="4" id="KW-1185">Reference proteome</keyword>
<evidence type="ECO:0000313" key="3">
    <source>
        <dbReference type="EMBL" id="KAK5776747.1"/>
    </source>
</evidence>